<evidence type="ECO:0000313" key="2">
    <source>
        <dbReference type="EMBL" id="KAK4263778.1"/>
    </source>
</evidence>
<comment type="caution">
    <text evidence="2">The sequence shown here is derived from an EMBL/GenBank/DDBJ whole genome shotgun (WGS) entry which is preliminary data.</text>
</comment>
<sequence length="207" mass="23773">MKKEAERDLKLFVSKYKCKKAKRRIMQDMDGGFLDEFDKLEAYCNELKVSNPGSSVSVKLSPEALEQGRRVFRRMYVCFNSSKIGWKVGYRPFIGLDGTFFKGKARGISVTVVGLDANDSMYPIAFGLTKKETTVNWTWFIEWLKLSLELEEGGKVTIMPNMQKGLAQAVTDVLPLAEHRLCARHIYANWSKKWRGYELKKKFFACA</sequence>
<proteinExistence type="predicted"/>
<feature type="domain" description="MULE transposase" evidence="1">
    <location>
        <begin position="94"/>
        <end position="189"/>
    </location>
</feature>
<evidence type="ECO:0000313" key="3">
    <source>
        <dbReference type="Proteomes" id="UP001293593"/>
    </source>
</evidence>
<gene>
    <name evidence="2" type="ORF">QN277_029151</name>
</gene>
<name>A0AAE1J6F2_9FABA</name>
<protein>
    <recommendedName>
        <fullName evidence="1">MULE transposase domain-containing protein</fullName>
    </recommendedName>
</protein>
<evidence type="ECO:0000259" key="1">
    <source>
        <dbReference type="Pfam" id="PF10551"/>
    </source>
</evidence>
<keyword evidence="3" id="KW-1185">Reference proteome</keyword>
<dbReference type="Pfam" id="PF10551">
    <property type="entry name" value="MULE"/>
    <property type="match status" value="1"/>
</dbReference>
<dbReference type="EMBL" id="JAWXYG010000009">
    <property type="protein sequence ID" value="KAK4263778.1"/>
    <property type="molecule type" value="Genomic_DNA"/>
</dbReference>
<dbReference type="Proteomes" id="UP001293593">
    <property type="component" value="Unassembled WGS sequence"/>
</dbReference>
<accession>A0AAE1J6F2</accession>
<dbReference type="InterPro" id="IPR018289">
    <property type="entry name" value="MULE_transposase_dom"/>
</dbReference>
<dbReference type="AlphaFoldDB" id="A0AAE1J6F2"/>
<dbReference type="PANTHER" id="PTHR31973:SF189">
    <property type="entry name" value="TRANSPOSASE, MUDR, PLANT, MULE TRANSPOSASE DOMAIN PROTEIN-RELATED"/>
    <property type="match status" value="1"/>
</dbReference>
<dbReference type="PANTHER" id="PTHR31973">
    <property type="entry name" value="POLYPROTEIN, PUTATIVE-RELATED"/>
    <property type="match status" value="1"/>
</dbReference>
<reference evidence="2" key="1">
    <citation type="submission" date="2023-10" db="EMBL/GenBank/DDBJ databases">
        <title>Chromosome-level genome of the transformable northern wattle, Acacia crassicarpa.</title>
        <authorList>
            <person name="Massaro I."/>
            <person name="Sinha N.R."/>
            <person name="Poethig S."/>
            <person name="Leichty A.R."/>
        </authorList>
    </citation>
    <scope>NUCLEOTIDE SEQUENCE</scope>
    <source>
        <strain evidence="2">Acra3RX</strain>
        <tissue evidence="2">Leaf</tissue>
    </source>
</reference>
<organism evidence="2 3">
    <name type="scientific">Acacia crassicarpa</name>
    <name type="common">northern wattle</name>
    <dbReference type="NCBI Taxonomy" id="499986"/>
    <lineage>
        <taxon>Eukaryota</taxon>
        <taxon>Viridiplantae</taxon>
        <taxon>Streptophyta</taxon>
        <taxon>Embryophyta</taxon>
        <taxon>Tracheophyta</taxon>
        <taxon>Spermatophyta</taxon>
        <taxon>Magnoliopsida</taxon>
        <taxon>eudicotyledons</taxon>
        <taxon>Gunneridae</taxon>
        <taxon>Pentapetalae</taxon>
        <taxon>rosids</taxon>
        <taxon>fabids</taxon>
        <taxon>Fabales</taxon>
        <taxon>Fabaceae</taxon>
        <taxon>Caesalpinioideae</taxon>
        <taxon>mimosoid clade</taxon>
        <taxon>Acacieae</taxon>
        <taxon>Acacia</taxon>
    </lineage>
</organism>